<dbReference type="GO" id="GO:0009425">
    <property type="term" value="C:bacterial-type flagellum basal body"/>
    <property type="evidence" value="ECO:0007669"/>
    <property type="project" value="InterPro"/>
</dbReference>
<comment type="caution">
    <text evidence="3">The sequence shown here is derived from an EMBL/GenBank/DDBJ whole genome shotgun (WGS) entry which is preliminary data.</text>
</comment>
<feature type="domain" description="Flagellar motor switch protein FliN-like C-terminal" evidence="2">
    <location>
        <begin position="18"/>
        <end position="88"/>
    </location>
</feature>
<gene>
    <name evidence="3" type="ORF">QE383_002968</name>
</gene>
<dbReference type="PANTHER" id="PTHR30034">
    <property type="entry name" value="FLAGELLAR MOTOR SWITCH PROTEIN FLIM"/>
    <property type="match status" value="1"/>
</dbReference>
<comment type="similarity">
    <text evidence="1">Belongs to the FliN/MopA/SpaO family.</text>
</comment>
<dbReference type="Gene3D" id="2.30.330.10">
    <property type="entry name" value="SpoA-like"/>
    <property type="match status" value="1"/>
</dbReference>
<dbReference type="PANTHER" id="PTHR30034:SF6">
    <property type="entry name" value="YOP PROTEINS TRANSLOCATION PROTEIN Q"/>
    <property type="match status" value="1"/>
</dbReference>
<dbReference type="InterPro" id="IPR001172">
    <property type="entry name" value="FliN_T3SS_HrcQb"/>
</dbReference>
<evidence type="ECO:0000259" key="2">
    <source>
        <dbReference type="Pfam" id="PF01052"/>
    </source>
</evidence>
<keyword evidence="3" id="KW-0969">Cilium</keyword>
<proteinExistence type="inferred from homology"/>
<dbReference type="PRINTS" id="PR00956">
    <property type="entry name" value="FLGMOTORFLIN"/>
</dbReference>
<evidence type="ECO:0000313" key="4">
    <source>
        <dbReference type="Proteomes" id="UP001234354"/>
    </source>
</evidence>
<dbReference type="InterPro" id="IPR001543">
    <property type="entry name" value="FliN-like_C"/>
</dbReference>
<dbReference type="RefSeq" id="WP_306994179.1">
    <property type="nucleotide sequence ID" value="NZ_JAUTBB010000001.1"/>
</dbReference>
<protein>
    <submittedName>
        <fullName evidence="3">Flagellar motor switch protein FliN/FliY</fullName>
    </submittedName>
</protein>
<sequence>MNEMIKNPNALTALANVERIGHMQVSLCAEVGTASISVQDLLQLQADALVPLNESVEAIITLTLEGKSVARGELIAIGERLGVRIIEVL</sequence>
<dbReference type="GO" id="GO:0003774">
    <property type="term" value="F:cytoskeletal motor activity"/>
    <property type="evidence" value="ECO:0007669"/>
    <property type="project" value="InterPro"/>
</dbReference>
<dbReference type="EMBL" id="JAUTBB010000001">
    <property type="protein sequence ID" value="MDQ1120660.1"/>
    <property type="molecule type" value="Genomic_DNA"/>
</dbReference>
<accession>A0AAW8GHD0</accession>
<evidence type="ECO:0000256" key="1">
    <source>
        <dbReference type="ARBA" id="ARBA00009226"/>
    </source>
</evidence>
<dbReference type="GO" id="GO:0050918">
    <property type="term" value="P:positive chemotaxis"/>
    <property type="evidence" value="ECO:0007669"/>
    <property type="project" value="TreeGrafter"/>
</dbReference>
<dbReference type="AlphaFoldDB" id="A0AAW8GHD0"/>
<dbReference type="Pfam" id="PF01052">
    <property type="entry name" value="FliMN_C"/>
    <property type="match status" value="1"/>
</dbReference>
<reference evidence="3" key="1">
    <citation type="submission" date="2023-07" db="EMBL/GenBank/DDBJ databases">
        <title>Functional and genomic diversity of the sorghum phyllosphere microbiome.</title>
        <authorList>
            <person name="Shade A."/>
        </authorList>
    </citation>
    <scope>NUCLEOTIDE SEQUENCE</scope>
    <source>
        <strain evidence="3">SORGH_AS_0908</strain>
    </source>
</reference>
<organism evidence="3 4">
    <name type="scientific">Pseudoxanthomonas winnipegensis</name>
    <dbReference type="NCBI Taxonomy" id="2480810"/>
    <lineage>
        <taxon>Bacteria</taxon>
        <taxon>Pseudomonadati</taxon>
        <taxon>Pseudomonadota</taxon>
        <taxon>Gammaproteobacteria</taxon>
        <taxon>Lysobacterales</taxon>
        <taxon>Lysobacteraceae</taxon>
        <taxon>Pseudoxanthomonas</taxon>
    </lineage>
</organism>
<evidence type="ECO:0000313" key="3">
    <source>
        <dbReference type="EMBL" id="MDQ1120660.1"/>
    </source>
</evidence>
<name>A0AAW8GHD0_9GAMM</name>
<dbReference type="GO" id="GO:0071978">
    <property type="term" value="P:bacterial-type flagellum-dependent swarming motility"/>
    <property type="evidence" value="ECO:0007669"/>
    <property type="project" value="TreeGrafter"/>
</dbReference>
<dbReference type="InterPro" id="IPR036429">
    <property type="entry name" value="SpoA-like_sf"/>
</dbReference>
<keyword evidence="3" id="KW-0966">Cell projection</keyword>
<dbReference type="Proteomes" id="UP001234354">
    <property type="component" value="Unassembled WGS sequence"/>
</dbReference>
<keyword evidence="3" id="KW-0282">Flagellum</keyword>
<dbReference type="SUPFAM" id="SSF101801">
    <property type="entry name" value="Surface presentation of antigens (SPOA)"/>
    <property type="match status" value="1"/>
</dbReference>